<accession>A0AC61MRQ1</accession>
<name>A0AC61MRQ1_9FIRM</name>
<gene>
    <name evidence="1" type="ORF">JFY71_01445</name>
</gene>
<protein>
    <submittedName>
        <fullName evidence="1">Uncharacterized protein</fullName>
    </submittedName>
</protein>
<proteinExistence type="predicted"/>
<evidence type="ECO:0000313" key="2">
    <source>
        <dbReference type="Proteomes" id="UP000595814"/>
    </source>
</evidence>
<dbReference type="EMBL" id="CP066744">
    <property type="protein sequence ID" value="QQK08230.1"/>
    <property type="molecule type" value="Genomic_DNA"/>
</dbReference>
<organism evidence="1 2">
    <name type="scientific">Miniphocaeibacter halophilus</name>
    <dbReference type="NCBI Taxonomy" id="2931922"/>
    <lineage>
        <taxon>Bacteria</taxon>
        <taxon>Bacillati</taxon>
        <taxon>Bacillota</taxon>
        <taxon>Tissierellia</taxon>
        <taxon>Tissierellales</taxon>
        <taxon>Peptoniphilaceae</taxon>
        <taxon>Miniphocaeibacter</taxon>
    </lineage>
</organism>
<reference evidence="1 2" key="1">
    <citation type="journal article" date="2022" name="Int. J. Syst. Evol. Microbiol.">
        <title>Miniphocaeibacter halophilus sp. nov., an ammonium-tolerant acetate-producing bacterium isolated from a biogas system.</title>
        <authorList>
            <person name="Schnurer A."/>
            <person name="Singh A."/>
            <person name="Bi S."/>
            <person name="Qiao W."/>
            <person name="Westerholm M."/>
        </authorList>
    </citation>
    <scope>NUCLEOTIDE SEQUENCE [LARGE SCALE GENOMIC DNA]</scope>
    <source>
        <strain evidence="1 2">AMB_01</strain>
    </source>
</reference>
<dbReference type="Proteomes" id="UP000595814">
    <property type="component" value="Chromosome"/>
</dbReference>
<sequence>MKKFRNKIILILLLSFTLTSCNKEENITSGKLIMEESDYSYLQEYYNLDLEERTTLDVKEINKTFETIFGEEAIKIEGNYSPDKLIEASIKNAQYDELALTYNKDKIKEKLKNDYKIDVNSSKENYLVCAMDLGIVNNEVVKKIYKENKLSTDNFAYIITRVLNSTGVGRNYIGSIYDTDIGAKINNTWESFLLFSDEKLEEVGYKAVKNGTVTGYNLKSSENNSNFIKDKTIVYGHSDIKHAHQLVGLLRSEGIQARIQLEPKISVYKYLLEWGPVPEATPTYEVVQDGEDYFVHAVEYDLAIEFLSNEEMEKFNNIIGKYAKKNEGNEEGKGLLYESWWQPLYSTTNGKMNKEEYVEIVDNIVKNGIYEIHSFSTVENKEKVKAELTENNDFEIEQRTIYCNKAFYSYLIGEDYQ</sequence>
<evidence type="ECO:0000313" key="1">
    <source>
        <dbReference type="EMBL" id="QQK08230.1"/>
    </source>
</evidence>
<keyword evidence="2" id="KW-1185">Reference proteome</keyword>